<proteinExistence type="predicted"/>
<evidence type="ECO:0000256" key="3">
    <source>
        <dbReference type="ARBA" id="ARBA00023163"/>
    </source>
</evidence>
<keyword evidence="3" id="KW-0804">Transcription</keyword>
<dbReference type="SMART" id="SM00345">
    <property type="entry name" value="HTH_GNTR"/>
    <property type="match status" value="1"/>
</dbReference>
<dbReference type="CDD" id="cd07377">
    <property type="entry name" value="WHTH_GntR"/>
    <property type="match status" value="1"/>
</dbReference>
<dbReference type="InterPro" id="IPR036390">
    <property type="entry name" value="WH_DNA-bd_sf"/>
</dbReference>
<evidence type="ECO:0000256" key="2">
    <source>
        <dbReference type="ARBA" id="ARBA00023125"/>
    </source>
</evidence>
<dbReference type="Pfam" id="PF07729">
    <property type="entry name" value="FCD"/>
    <property type="match status" value="1"/>
</dbReference>
<organism evidence="4 5">
    <name type="scientific">Plesiomonas shigelloides</name>
    <name type="common">Aeromonas shigelloides</name>
    <dbReference type="NCBI Taxonomy" id="703"/>
    <lineage>
        <taxon>Bacteria</taxon>
        <taxon>Pseudomonadati</taxon>
        <taxon>Pseudomonadota</taxon>
        <taxon>Gammaproteobacteria</taxon>
        <taxon>Enterobacterales</taxon>
        <taxon>Enterobacteriaceae</taxon>
        <taxon>Plesiomonas</taxon>
    </lineage>
</organism>
<dbReference type="EMBL" id="JAFNAA010000003">
    <property type="protein sequence ID" value="MBO1107405.1"/>
    <property type="molecule type" value="Genomic_DNA"/>
</dbReference>
<dbReference type="SMART" id="SM00895">
    <property type="entry name" value="FCD"/>
    <property type="match status" value="1"/>
</dbReference>
<dbReference type="SUPFAM" id="SSF48008">
    <property type="entry name" value="GntR ligand-binding domain-like"/>
    <property type="match status" value="1"/>
</dbReference>
<reference evidence="4" key="1">
    <citation type="submission" date="2021-03" db="EMBL/GenBank/DDBJ databases">
        <title>Plesiomonas shigelloides zfcc0051, isolated from zebrafish feces.</title>
        <authorList>
            <person name="Vanderhoek Z."/>
            <person name="Gaulke C."/>
        </authorList>
    </citation>
    <scope>NUCLEOTIDE SEQUENCE</scope>
    <source>
        <strain evidence="4">Zfcc0051</strain>
    </source>
</reference>
<keyword evidence="2" id="KW-0238">DNA-binding</keyword>
<dbReference type="InterPro" id="IPR008920">
    <property type="entry name" value="TF_FadR/GntR_C"/>
</dbReference>
<dbReference type="KEGG" id="pshi:SAMEA2665130_0076"/>
<sequence length="228" mass="25995">MNHHHQKAAQRNLSYQLAESIGRQILAGQIAPGAILPGEMELGEMYGVSRTAVREAVKMLAAKGMLLPRPRIGTRVMPRRNWNFLDQDLLTWWAEQDDKQKLVDDFQLLRIMLEPKAAAMAAQYASPEDRHQLSLLMGEMRALDECFDKDRWIEVDTQFHQMIYFASGNPFLTPFGNLFKAVFQVYFRTVTRDSVVKLERHQAIIDAILRSDPDAASAAVTALIEHDE</sequence>
<dbReference type="RefSeq" id="WP_010862927.1">
    <property type="nucleotide sequence ID" value="NZ_CP027852.1"/>
</dbReference>
<dbReference type="Proteomes" id="UP000664658">
    <property type="component" value="Unassembled WGS sequence"/>
</dbReference>
<dbReference type="PROSITE" id="PS50949">
    <property type="entry name" value="HTH_GNTR"/>
    <property type="match status" value="1"/>
</dbReference>
<dbReference type="AlphaFoldDB" id="A0A1A9ATS0"/>
<evidence type="ECO:0000313" key="5">
    <source>
        <dbReference type="Proteomes" id="UP000664658"/>
    </source>
</evidence>
<dbReference type="PANTHER" id="PTHR43537">
    <property type="entry name" value="TRANSCRIPTIONAL REGULATOR, GNTR FAMILY"/>
    <property type="match status" value="1"/>
</dbReference>
<dbReference type="SUPFAM" id="SSF46785">
    <property type="entry name" value="Winged helix' DNA-binding domain"/>
    <property type="match status" value="1"/>
</dbReference>
<dbReference type="InterPro" id="IPR036388">
    <property type="entry name" value="WH-like_DNA-bd_sf"/>
</dbReference>
<protein>
    <submittedName>
        <fullName evidence="4">FadR family transcriptional regulator</fullName>
    </submittedName>
</protein>
<dbReference type="InterPro" id="IPR000524">
    <property type="entry name" value="Tscrpt_reg_HTH_GntR"/>
</dbReference>
<evidence type="ECO:0000313" key="4">
    <source>
        <dbReference type="EMBL" id="MBO1107405.1"/>
    </source>
</evidence>
<accession>A0A1A9ATS0</accession>
<dbReference type="Pfam" id="PF00392">
    <property type="entry name" value="GntR"/>
    <property type="match status" value="1"/>
</dbReference>
<dbReference type="Gene3D" id="1.10.10.10">
    <property type="entry name" value="Winged helix-like DNA-binding domain superfamily/Winged helix DNA-binding domain"/>
    <property type="match status" value="1"/>
</dbReference>
<dbReference type="GO" id="GO:0003677">
    <property type="term" value="F:DNA binding"/>
    <property type="evidence" value="ECO:0007669"/>
    <property type="project" value="UniProtKB-KW"/>
</dbReference>
<name>A0A1A9ATS0_PLESH</name>
<keyword evidence="1" id="KW-0805">Transcription regulation</keyword>
<comment type="caution">
    <text evidence="4">The sequence shown here is derived from an EMBL/GenBank/DDBJ whole genome shotgun (WGS) entry which is preliminary data.</text>
</comment>
<dbReference type="PANTHER" id="PTHR43537:SF44">
    <property type="entry name" value="GNTR FAMILY REGULATORY PROTEIN"/>
    <property type="match status" value="1"/>
</dbReference>
<dbReference type="GO" id="GO:0003700">
    <property type="term" value="F:DNA-binding transcription factor activity"/>
    <property type="evidence" value="ECO:0007669"/>
    <property type="project" value="InterPro"/>
</dbReference>
<dbReference type="GeneID" id="69704920"/>
<dbReference type="Gene3D" id="1.20.120.530">
    <property type="entry name" value="GntR ligand-binding domain-like"/>
    <property type="match status" value="1"/>
</dbReference>
<evidence type="ECO:0000256" key="1">
    <source>
        <dbReference type="ARBA" id="ARBA00023015"/>
    </source>
</evidence>
<dbReference type="PRINTS" id="PR00035">
    <property type="entry name" value="HTHGNTR"/>
</dbReference>
<dbReference type="InterPro" id="IPR011711">
    <property type="entry name" value="GntR_C"/>
</dbReference>
<gene>
    <name evidence="4" type="ORF">J2R62_04065</name>
</gene>